<gene>
    <name evidence="2" type="primary">Dana\GF11960</name>
    <name evidence="2" type="synonym">dana_GLEANR_11975</name>
    <name evidence="2" type="ORF">GF11960</name>
</gene>
<dbReference type="GeneID" id="6494819"/>
<reference evidence="2 3" key="1">
    <citation type="journal article" date="2007" name="Nature">
        <title>Evolution of genes and genomes on the Drosophila phylogeny.</title>
        <authorList>
            <consortium name="Drosophila 12 Genomes Consortium"/>
            <person name="Clark A.G."/>
            <person name="Eisen M.B."/>
            <person name="Smith D.R."/>
            <person name="Bergman C.M."/>
            <person name="Oliver B."/>
            <person name="Markow T.A."/>
            <person name="Kaufman T.C."/>
            <person name="Kellis M."/>
            <person name="Gelbart W."/>
            <person name="Iyer V.N."/>
            <person name="Pollard D.A."/>
            <person name="Sackton T.B."/>
            <person name="Larracuente A.M."/>
            <person name="Singh N.D."/>
            <person name="Abad J.P."/>
            <person name="Abt D.N."/>
            <person name="Adryan B."/>
            <person name="Aguade M."/>
            <person name="Akashi H."/>
            <person name="Anderson W.W."/>
            <person name="Aquadro C.F."/>
            <person name="Ardell D.H."/>
            <person name="Arguello R."/>
            <person name="Artieri C.G."/>
            <person name="Barbash D.A."/>
            <person name="Barker D."/>
            <person name="Barsanti P."/>
            <person name="Batterham P."/>
            <person name="Batzoglou S."/>
            <person name="Begun D."/>
            <person name="Bhutkar A."/>
            <person name="Blanco E."/>
            <person name="Bosak S.A."/>
            <person name="Bradley R.K."/>
            <person name="Brand A.D."/>
            <person name="Brent M.R."/>
            <person name="Brooks A.N."/>
            <person name="Brown R.H."/>
            <person name="Butlin R.K."/>
            <person name="Caggese C."/>
            <person name="Calvi B.R."/>
            <person name="Bernardo de Carvalho A."/>
            <person name="Caspi A."/>
            <person name="Castrezana S."/>
            <person name="Celniker S.E."/>
            <person name="Chang J.L."/>
            <person name="Chapple C."/>
            <person name="Chatterji S."/>
            <person name="Chinwalla A."/>
            <person name="Civetta A."/>
            <person name="Clifton S.W."/>
            <person name="Comeron J.M."/>
            <person name="Costello J.C."/>
            <person name="Coyne J.A."/>
            <person name="Daub J."/>
            <person name="David R.G."/>
            <person name="Delcher A.L."/>
            <person name="Delehaunty K."/>
            <person name="Do C.B."/>
            <person name="Ebling H."/>
            <person name="Edwards K."/>
            <person name="Eickbush T."/>
            <person name="Evans J.D."/>
            <person name="Filipski A."/>
            <person name="Findeiss S."/>
            <person name="Freyhult E."/>
            <person name="Fulton L."/>
            <person name="Fulton R."/>
            <person name="Garcia A.C."/>
            <person name="Gardiner A."/>
            <person name="Garfield D.A."/>
            <person name="Garvin B.E."/>
            <person name="Gibson G."/>
            <person name="Gilbert D."/>
            <person name="Gnerre S."/>
            <person name="Godfrey J."/>
            <person name="Good R."/>
            <person name="Gotea V."/>
            <person name="Gravely B."/>
            <person name="Greenberg A.J."/>
            <person name="Griffiths-Jones S."/>
            <person name="Gross S."/>
            <person name="Guigo R."/>
            <person name="Gustafson E.A."/>
            <person name="Haerty W."/>
            <person name="Hahn M.W."/>
            <person name="Halligan D.L."/>
            <person name="Halpern A.L."/>
            <person name="Halter G.M."/>
            <person name="Han M.V."/>
            <person name="Heger A."/>
            <person name="Hillier L."/>
            <person name="Hinrichs A.S."/>
            <person name="Holmes I."/>
            <person name="Hoskins R.A."/>
            <person name="Hubisz M.J."/>
            <person name="Hultmark D."/>
            <person name="Huntley M.A."/>
            <person name="Jaffe D.B."/>
            <person name="Jagadeeshan S."/>
            <person name="Jeck W.R."/>
            <person name="Johnson J."/>
            <person name="Jones C.D."/>
            <person name="Jordan W.C."/>
            <person name="Karpen G.H."/>
            <person name="Kataoka E."/>
            <person name="Keightley P.D."/>
            <person name="Kheradpour P."/>
            <person name="Kirkness E.F."/>
            <person name="Koerich L.B."/>
            <person name="Kristiansen K."/>
            <person name="Kudrna D."/>
            <person name="Kulathinal R.J."/>
            <person name="Kumar S."/>
            <person name="Kwok R."/>
            <person name="Lander E."/>
            <person name="Langley C.H."/>
            <person name="Lapoint R."/>
            <person name="Lazzaro B.P."/>
            <person name="Lee S.J."/>
            <person name="Levesque L."/>
            <person name="Li R."/>
            <person name="Lin C.F."/>
            <person name="Lin M.F."/>
            <person name="Lindblad-Toh K."/>
            <person name="Llopart A."/>
            <person name="Long M."/>
            <person name="Low L."/>
            <person name="Lozovsky E."/>
            <person name="Lu J."/>
            <person name="Luo M."/>
            <person name="Machado C.A."/>
            <person name="Makalowski W."/>
            <person name="Marzo M."/>
            <person name="Matsuda M."/>
            <person name="Matzkin L."/>
            <person name="McAllister B."/>
            <person name="McBride C.S."/>
            <person name="McKernan B."/>
            <person name="McKernan K."/>
            <person name="Mendez-Lago M."/>
            <person name="Minx P."/>
            <person name="Mollenhauer M.U."/>
            <person name="Montooth K."/>
            <person name="Mount S.M."/>
            <person name="Mu X."/>
            <person name="Myers E."/>
            <person name="Negre B."/>
            <person name="Newfeld S."/>
            <person name="Nielsen R."/>
            <person name="Noor M.A."/>
            <person name="O'Grady P."/>
            <person name="Pachter L."/>
            <person name="Papaceit M."/>
            <person name="Parisi M.J."/>
            <person name="Parisi M."/>
            <person name="Parts L."/>
            <person name="Pedersen J.S."/>
            <person name="Pesole G."/>
            <person name="Phillippy A.M."/>
            <person name="Ponting C.P."/>
            <person name="Pop M."/>
            <person name="Porcelli D."/>
            <person name="Powell J.R."/>
            <person name="Prohaska S."/>
            <person name="Pruitt K."/>
            <person name="Puig M."/>
            <person name="Quesneville H."/>
            <person name="Ram K.R."/>
            <person name="Rand D."/>
            <person name="Rasmussen M.D."/>
            <person name="Reed L.K."/>
            <person name="Reenan R."/>
            <person name="Reily A."/>
            <person name="Remington K.A."/>
            <person name="Rieger T.T."/>
            <person name="Ritchie M.G."/>
            <person name="Robin C."/>
            <person name="Rogers Y.H."/>
            <person name="Rohde C."/>
            <person name="Rozas J."/>
            <person name="Rubenfield M.J."/>
            <person name="Ruiz A."/>
            <person name="Russo S."/>
            <person name="Salzberg S.L."/>
            <person name="Sanchez-Gracia A."/>
            <person name="Saranga D.J."/>
            <person name="Sato H."/>
            <person name="Schaeffer S.W."/>
            <person name="Schatz M.C."/>
            <person name="Schlenke T."/>
            <person name="Schwartz R."/>
            <person name="Segarra C."/>
            <person name="Singh R.S."/>
            <person name="Sirot L."/>
            <person name="Sirota M."/>
            <person name="Sisneros N.B."/>
            <person name="Smith C.D."/>
            <person name="Smith T.F."/>
            <person name="Spieth J."/>
            <person name="Stage D.E."/>
            <person name="Stark A."/>
            <person name="Stephan W."/>
            <person name="Strausberg R.L."/>
            <person name="Strempel S."/>
            <person name="Sturgill D."/>
            <person name="Sutton G."/>
            <person name="Sutton G.G."/>
            <person name="Tao W."/>
            <person name="Teichmann S."/>
            <person name="Tobari Y.N."/>
            <person name="Tomimura Y."/>
            <person name="Tsolas J.M."/>
            <person name="Valente V.L."/>
            <person name="Venter E."/>
            <person name="Venter J.C."/>
            <person name="Vicario S."/>
            <person name="Vieira F.G."/>
            <person name="Vilella A.J."/>
            <person name="Villasante A."/>
            <person name="Walenz B."/>
            <person name="Wang J."/>
            <person name="Wasserman M."/>
            <person name="Watts T."/>
            <person name="Wilson D."/>
            <person name="Wilson R.K."/>
            <person name="Wing R.A."/>
            <person name="Wolfner M.F."/>
            <person name="Wong A."/>
            <person name="Wong G.K."/>
            <person name="Wu C.I."/>
            <person name="Wu G."/>
            <person name="Yamamoto D."/>
            <person name="Yang H.P."/>
            <person name="Yang S.P."/>
            <person name="Yorke J.A."/>
            <person name="Yoshida K."/>
            <person name="Zdobnov E."/>
            <person name="Zhang P."/>
            <person name="Zhang Y."/>
            <person name="Zimin A.V."/>
            <person name="Baldwin J."/>
            <person name="Abdouelleil A."/>
            <person name="Abdulkadir J."/>
            <person name="Abebe A."/>
            <person name="Abera B."/>
            <person name="Abreu J."/>
            <person name="Acer S.C."/>
            <person name="Aftuck L."/>
            <person name="Alexander A."/>
            <person name="An P."/>
            <person name="Anderson E."/>
            <person name="Anderson S."/>
            <person name="Arachi H."/>
            <person name="Azer M."/>
            <person name="Bachantsang P."/>
            <person name="Barry A."/>
            <person name="Bayul T."/>
            <person name="Berlin A."/>
            <person name="Bessette D."/>
            <person name="Bloom T."/>
            <person name="Blye J."/>
            <person name="Boguslavskiy L."/>
            <person name="Bonnet C."/>
            <person name="Boukhgalter B."/>
            <person name="Bourzgui I."/>
            <person name="Brown A."/>
            <person name="Cahill P."/>
            <person name="Channer S."/>
            <person name="Cheshatsang Y."/>
            <person name="Chuda L."/>
            <person name="Citroen M."/>
            <person name="Collymore A."/>
            <person name="Cooke P."/>
            <person name="Costello M."/>
            <person name="D'Aco K."/>
            <person name="Daza R."/>
            <person name="De Haan G."/>
            <person name="DeGray S."/>
            <person name="DeMaso C."/>
            <person name="Dhargay N."/>
            <person name="Dooley K."/>
            <person name="Dooley E."/>
            <person name="Doricent M."/>
            <person name="Dorje P."/>
            <person name="Dorjee K."/>
            <person name="Dupes A."/>
            <person name="Elong R."/>
            <person name="Falk J."/>
            <person name="Farina A."/>
            <person name="Faro S."/>
            <person name="Ferguson D."/>
            <person name="Fisher S."/>
            <person name="Foley C.D."/>
            <person name="Franke A."/>
            <person name="Friedrich D."/>
            <person name="Gadbois L."/>
            <person name="Gearin G."/>
            <person name="Gearin C.R."/>
            <person name="Giannoukos G."/>
            <person name="Goode T."/>
            <person name="Graham J."/>
            <person name="Grandbois E."/>
            <person name="Grewal S."/>
            <person name="Gyaltsen K."/>
            <person name="Hafez N."/>
            <person name="Hagos B."/>
            <person name="Hall J."/>
            <person name="Henson C."/>
            <person name="Hollinger A."/>
            <person name="Honan T."/>
            <person name="Huard M.D."/>
            <person name="Hughes L."/>
            <person name="Hurhula B."/>
            <person name="Husby M.E."/>
            <person name="Kamat A."/>
            <person name="Kanga B."/>
            <person name="Kashin S."/>
            <person name="Khazanovich D."/>
            <person name="Kisner P."/>
            <person name="Lance K."/>
            <person name="Lara M."/>
            <person name="Lee W."/>
            <person name="Lennon N."/>
            <person name="Letendre F."/>
            <person name="LeVine R."/>
            <person name="Lipovsky A."/>
            <person name="Liu X."/>
            <person name="Liu J."/>
            <person name="Liu S."/>
            <person name="Lokyitsang T."/>
            <person name="Lokyitsang Y."/>
            <person name="Lubonja R."/>
            <person name="Lui A."/>
            <person name="MacDonald P."/>
            <person name="Magnisalis V."/>
            <person name="Maru K."/>
            <person name="Matthews C."/>
            <person name="McCusker W."/>
            <person name="McDonough S."/>
            <person name="Mehta T."/>
            <person name="Meldrim J."/>
            <person name="Meneus L."/>
            <person name="Mihai O."/>
            <person name="Mihalev A."/>
            <person name="Mihova T."/>
            <person name="Mittelman R."/>
            <person name="Mlenga V."/>
            <person name="Montmayeur A."/>
            <person name="Mulrain L."/>
            <person name="Navidi A."/>
            <person name="Naylor J."/>
            <person name="Negash T."/>
            <person name="Nguyen T."/>
            <person name="Nguyen N."/>
            <person name="Nicol R."/>
            <person name="Norbu C."/>
            <person name="Norbu N."/>
            <person name="Novod N."/>
            <person name="O'Neill B."/>
            <person name="Osman S."/>
            <person name="Markiewicz E."/>
            <person name="Oyono O.L."/>
            <person name="Patti C."/>
            <person name="Phunkhang P."/>
            <person name="Pierre F."/>
            <person name="Priest M."/>
            <person name="Raghuraman S."/>
            <person name="Rege F."/>
            <person name="Reyes R."/>
            <person name="Rise C."/>
            <person name="Rogov P."/>
            <person name="Ross K."/>
            <person name="Ryan E."/>
            <person name="Settipalli S."/>
            <person name="Shea T."/>
            <person name="Sherpa N."/>
            <person name="Shi L."/>
            <person name="Shih D."/>
            <person name="Sparrow T."/>
            <person name="Spaulding J."/>
            <person name="Stalker J."/>
            <person name="Stange-Thomann N."/>
            <person name="Stavropoulos S."/>
            <person name="Stone C."/>
            <person name="Strader C."/>
            <person name="Tesfaye S."/>
            <person name="Thomson T."/>
            <person name="Thoulutsang Y."/>
            <person name="Thoulutsang D."/>
            <person name="Topham K."/>
            <person name="Topping I."/>
            <person name="Tsamla T."/>
            <person name="Vassiliev H."/>
            <person name="Vo A."/>
            <person name="Wangchuk T."/>
            <person name="Wangdi T."/>
            <person name="Weiand M."/>
            <person name="Wilkinson J."/>
            <person name="Wilson A."/>
            <person name="Yadav S."/>
            <person name="Young G."/>
            <person name="Yu Q."/>
            <person name="Zembek L."/>
            <person name="Zhong D."/>
            <person name="Zimmer A."/>
            <person name="Zwirko Z."/>
            <person name="Jaffe D.B."/>
            <person name="Alvarez P."/>
            <person name="Brockman W."/>
            <person name="Butler J."/>
            <person name="Chin C."/>
            <person name="Gnerre S."/>
            <person name="Grabherr M."/>
            <person name="Kleber M."/>
            <person name="Mauceli E."/>
            <person name="MacCallum I."/>
        </authorList>
    </citation>
    <scope>NUCLEOTIDE SEQUENCE [LARGE SCALE GENOMIC DNA]</scope>
    <source>
        <strain evidence="3">Tucson 14024-0371.13</strain>
    </source>
</reference>
<dbReference type="OrthoDB" id="8041226at2759"/>
<dbReference type="AlphaFoldDB" id="A0A0P8YAW6"/>
<dbReference type="InParanoid" id="A0A0P8YAW6"/>
<evidence type="ECO:0000313" key="2">
    <source>
        <dbReference type="EMBL" id="KPU76202.1"/>
    </source>
</evidence>
<evidence type="ECO:0000313" key="3">
    <source>
        <dbReference type="Proteomes" id="UP000007801"/>
    </source>
</evidence>
<dbReference type="EMBL" id="CH902619">
    <property type="protein sequence ID" value="KPU76202.1"/>
    <property type="molecule type" value="Genomic_DNA"/>
</dbReference>
<organism evidence="2 3">
    <name type="scientific">Drosophila ananassae</name>
    <name type="common">Fruit fly</name>
    <dbReference type="NCBI Taxonomy" id="7217"/>
    <lineage>
        <taxon>Eukaryota</taxon>
        <taxon>Metazoa</taxon>
        <taxon>Ecdysozoa</taxon>
        <taxon>Arthropoda</taxon>
        <taxon>Hexapoda</taxon>
        <taxon>Insecta</taxon>
        <taxon>Pterygota</taxon>
        <taxon>Neoptera</taxon>
        <taxon>Endopterygota</taxon>
        <taxon>Diptera</taxon>
        <taxon>Brachycera</taxon>
        <taxon>Muscomorpha</taxon>
        <taxon>Ephydroidea</taxon>
        <taxon>Drosophilidae</taxon>
        <taxon>Drosophila</taxon>
        <taxon>Sophophora</taxon>
    </lineage>
</organism>
<name>A0A0P8YAW6_DROAN</name>
<dbReference type="Proteomes" id="UP000007801">
    <property type="component" value="Unassembled WGS sequence"/>
</dbReference>
<feature type="compositionally biased region" description="Polar residues" evidence="1">
    <location>
        <begin position="144"/>
        <end position="161"/>
    </location>
</feature>
<feature type="region of interest" description="Disordered" evidence="1">
    <location>
        <begin position="138"/>
        <end position="168"/>
    </location>
</feature>
<protein>
    <submittedName>
        <fullName evidence="2">Uncharacterized protein, isoform B</fullName>
    </submittedName>
</protein>
<accession>A0A0P8YAW6</accession>
<proteinExistence type="predicted"/>
<dbReference type="eggNOG" id="ENOG502T9A9">
    <property type="taxonomic scope" value="Eukaryota"/>
</dbReference>
<sequence length="181" mass="19916">MPGHAFFQCDQNGCAKRFSSSLGNCSILLLLLECTERSWWNCVKLIGLSFPLRVPCFSPSRHLEVIICGSFINFGRFCGGSTTHTHTNPANRSEISIEGRTMDSVKSFFAGSSKDANMANNQQSNGLGSAISSRWGRSWSTSSQQADPDPTTSNFSASKSANPCDAKRKDSDSYFYIMWRA</sequence>
<evidence type="ECO:0000256" key="1">
    <source>
        <dbReference type="SAM" id="MobiDB-lite"/>
    </source>
</evidence>
<keyword evidence="3" id="KW-1185">Reference proteome</keyword>